<name>A0A2T2NTB5_CORCC</name>
<dbReference type="OrthoDB" id="4424523at2759"/>
<sequence length="124" mass="14332">IETQTRKVIAESDAPEIADSLEWTWVEDPATLDGISTPALRERFRTWAADDVARQKLEKYVHGAIPRFSYFIKIDEEVMRSLGEFLNSENAPYDTGFVKIVNADWISEEEFYAEDYAKGLYDEE</sequence>
<feature type="non-terminal residue" evidence="1">
    <location>
        <position position="1"/>
    </location>
</feature>
<evidence type="ECO:0000313" key="2">
    <source>
        <dbReference type="Proteomes" id="UP000240883"/>
    </source>
</evidence>
<protein>
    <submittedName>
        <fullName evidence="1">Uncharacterized protein</fullName>
    </submittedName>
</protein>
<accession>A0A2T2NTB5</accession>
<evidence type="ECO:0000313" key="1">
    <source>
        <dbReference type="EMBL" id="PSN68685.1"/>
    </source>
</evidence>
<organism evidence="1 2">
    <name type="scientific">Corynespora cassiicola Philippines</name>
    <dbReference type="NCBI Taxonomy" id="1448308"/>
    <lineage>
        <taxon>Eukaryota</taxon>
        <taxon>Fungi</taxon>
        <taxon>Dikarya</taxon>
        <taxon>Ascomycota</taxon>
        <taxon>Pezizomycotina</taxon>
        <taxon>Dothideomycetes</taxon>
        <taxon>Pleosporomycetidae</taxon>
        <taxon>Pleosporales</taxon>
        <taxon>Corynesporascaceae</taxon>
        <taxon>Corynespora</taxon>
    </lineage>
</organism>
<dbReference type="Proteomes" id="UP000240883">
    <property type="component" value="Unassembled WGS sequence"/>
</dbReference>
<dbReference type="EMBL" id="KZ678133">
    <property type="protein sequence ID" value="PSN68685.1"/>
    <property type="molecule type" value="Genomic_DNA"/>
</dbReference>
<gene>
    <name evidence="1" type="ORF">BS50DRAFT_489650</name>
</gene>
<proteinExistence type="predicted"/>
<keyword evidence="2" id="KW-1185">Reference proteome</keyword>
<dbReference type="STRING" id="1448308.A0A2T2NTB5"/>
<dbReference type="AlphaFoldDB" id="A0A2T2NTB5"/>
<reference evidence="1 2" key="1">
    <citation type="journal article" date="2018" name="Front. Microbiol.">
        <title>Genome-Wide Analysis of Corynespora cassiicola Leaf Fall Disease Putative Effectors.</title>
        <authorList>
            <person name="Lopez D."/>
            <person name="Ribeiro S."/>
            <person name="Label P."/>
            <person name="Fumanal B."/>
            <person name="Venisse J.S."/>
            <person name="Kohler A."/>
            <person name="de Oliveira R.R."/>
            <person name="Labutti K."/>
            <person name="Lipzen A."/>
            <person name="Lail K."/>
            <person name="Bauer D."/>
            <person name="Ohm R.A."/>
            <person name="Barry K.W."/>
            <person name="Spatafora J."/>
            <person name="Grigoriev I.V."/>
            <person name="Martin F.M."/>
            <person name="Pujade-Renaud V."/>
        </authorList>
    </citation>
    <scope>NUCLEOTIDE SEQUENCE [LARGE SCALE GENOMIC DNA]</scope>
    <source>
        <strain evidence="1 2">Philippines</strain>
    </source>
</reference>